<evidence type="ECO:0000313" key="1">
    <source>
        <dbReference type="EMBL" id="OKB68261.1"/>
    </source>
</evidence>
<organism evidence="1 2">
    <name type="scientific">Serratia marcescens</name>
    <dbReference type="NCBI Taxonomy" id="615"/>
    <lineage>
        <taxon>Bacteria</taxon>
        <taxon>Pseudomonadati</taxon>
        <taxon>Pseudomonadota</taxon>
        <taxon>Gammaproteobacteria</taxon>
        <taxon>Enterobacterales</taxon>
        <taxon>Yersiniaceae</taxon>
        <taxon>Serratia</taxon>
    </lineage>
</organism>
<accession>A0A1Q4P506</accession>
<comment type="caution">
    <text evidence="1">The sequence shown here is derived from an EMBL/GenBank/DDBJ whole genome shotgun (WGS) entry which is preliminary data.</text>
</comment>
<dbReference type="AlphaFoldDB" id="A0A1Q4P506"/>
<evidence type="ECO:0000313" key="2">
    <source>
        <dbReference type="Proteomes" id="UP000185770"/>
    </source>
</evidence>
<sequence>MSNGPFYTNPIVVIDVVNDCVHVEMAIDGGLYENVFPLSVAANEAYPKLLVSLAIQAQASGKPLMVWGEPGPEPAKGLPLFGITTVNIK</sequence>
<dbReference type="Proteomes" id="UP000185770">
    <property type="component" value="Unassembled WGS sequence"/>
</dbReference>
<reference evidence="1 2" key="1">
    <citation type="submission" date="2016-09" db="EMBL/GenBank/DDBJ databases">
        <title>Serratia marcescens MSU-97 and epiphytic antimycotic-producing bacteria.</title>
        <authorList>
            <person name="Matilla M.A."/>
        </authorList>
    </citation>
    <scope>NUCLEOTIDE SEQUENCE [LARGE SCALE GENOMIC DNA]</scope>
    <source>
        <strain evidence="1 2">MSU-97</strain>
    </source>
</reference>
<proteinExistence type="predicted"/>
<dbReference type="EMBL" id="MJAO01000002">
    <property type="protein sequence ID" value="OKB68261.1"/>
    <property type="molecule type" value="Genomic_DNA"/>
</dbReference>
<protein>
    <submittedName>
        <fullName evidence="1">Uncharacterized protein</fullName>
    </submittedName>
</protein>
<name>A0A1Q4P506_SERMA</name>
<dbReference type="RefSeq" id="WP_073528910.1">
    <property type="nucleotide sequence ID" value="NZ_MJAO01000002.1"/>
</dbReference>
<gene>
    <name evidence="1" type="ORF">BHU62_01960</name>
</gene>